<name>A0A239GZ80_9ACTN</name>
<evidence type="ECO:0000256" key="1">
    <source>
        <dbReference type="RuleBase" id="RU003513"/>
    </source>
</evidence>
<organism evidence="3 4">
    <name type="scientific">Geodermatophilus saharensis</name>
    <dbReference type="NCBI Taxonomy" id="1137994"/>
    <lineage>
        <taxon>Bacteria</taxon>
        <taxon>Bacillati</taxon>
        <taxon>Actinomycetota</taxon>
        <taxon>Actinomycetes</taxon>
        <taxon>Geodermatophilales</taxon>
        <taxon>Geodermatophilaceae</taxon>
        <taxon>Geodermatophilus</taxon>
    </lineage>
</organism>
<dbReference type="InterPro" id="IPR003331">
    <property type="entry name" value="UDP_GlcNAc_Epimerase_2_dom"/>
</dbReference>
<dbReference type="EMBL" id="FZOH01000007">
    <property type="protein sequence ID" value="SNS73334.1"/>
    <property type="molecule type" value="Genomic_DNA"/>
</dbReference>
<dbReference type="SUPFAM" id="SSF53756">
    <property type="entry name" value="UDP-Glycosyltransferase/glycogen phosphorylase"/>
    <property type="match status" value="1"/>
</dbReference>
<dbReference type="Pfam" id="PF02350">
    <property type="entry name" value="Epimerase_2"/>
    <property type="match status" value="1"/>
</dbReference>
<evidence type="ECO:0000313" key="3">
    <source>
        <dbReference type="EMBL" id="SNS73334.1"/>
    </source>
</evidence>
<comment type="similarity">
    <text evidence="1">Belongs to the UDP-N-acetylglucosamine 2-epimerase family.</text>
</comment>
<dbReference type="PANTHER" id="PTHR43174">
    <property type="entry name" value="UDP-N-ACETYLGLUCOSAMINE 2-EPIMERASE"/>
    <property type="match status" value="1"/>
</dbReference>
<evidence type="ECO:0000259" key="2">
    <source>
        <dbReference type="Pfam" id="PF02350"/>
    </source>
</evidence>
<dbReference type="AlphaFoldDB" id="A0A239GZ80"/>
<sequence length="391" mass="40166">MRRDGGAGVTRARHVLVPLGTRPEVVKLAPVVRALAAAGHRVDVVDTGQHTDPDLSTRLQESLGLAPTCRFDLPAGDPAARSGALHADAARAVARFRPDLVLALGDTNTVPAYALAARGAGVPFAHLEAGLRSLNPRSVEEVNRRVAAAVAALHLAPTRRAAAFLAAEGVPAERVFVVGNPVVDTLVARGVRPIPVEQRRGVLVTAHRPTNVDDPVRLERLVGVVRALADTVGPVTFPVHPRTAARLTAAGLDAGLEHPAITRTGPVGYDALLAALASARLAVTDSGGVQEEAAFLGVPVVVLRGSTPRWEGVEAGTTTLAGLADDSAADAVLTAAAAHTSPRGQARAVALPCPYGDGTTGAQVAALLADEATDALLALDEPDFTDGSLPW</sequence>
<reference evidence="4" key="1">
    <citation type="submission" date="2017-06" db="EMBL/GenBank/DDBJ databases">
        <authorList>
            <person name="Varghese N."/>
            <person name="Submissions S."/>
        </authorList>
    </citation>
    <scope>NUCLEOTIDE SEQUENCE [LARGE SCALE GENOMIC DNA]</scope>
    <source>
        <strain evidence="4">DSM 45423</strain>
    </source>
</reference>
<gene>
    <name evidence="3" type="ORF">SAMN04488107_3603</name>
</gene>
<dbReference type="Proteomes" id="UP000198386">
    <property type="component" value="Unassembled WGS sequence"/>
</dbReference>
<protein>
    <submittedName>
        <fullName evidence="3">UDP-N-acetylglucosamine 2-epimerase (Non-hydrolysing)</fullName>
    </submittedName>
</protein>
<dbReference type="Gene3D" id="3.40.50.2000">
    <property type="entry name" value="Glycogen Phosphorylase B"/>
    <property type="match status" value="2"/>
</dbReference>
<dbReference type="GO" id="GO:0016853">
    <property type="term" value="F:isomerase activity"/>
    <property type="evidence" value="ECO:0007669"/>
    <property type="project" value="UniProtKB-KW"/>
</dbReference>
<proteinExistence type="inferred from homology"/>
<keyword evidence="4" id="KW-1185">Reference proteome</keyword>
<dbReference type="NCBIfam" id="TIGR00236">
    <property type="entry name" value="wecB"/>
    <property type="match status" value="1"/>
</dbReference>
<dbReference type="InterPro" id="IPR029767">
    <property type="entry name" value="WecB-like"/>
</dbReference>
<accession>A0A239GZ80</accession>
<keyword evidence="1" id="KW-0413">Isomerase</keyword>
<dbReference type="PANTHER" id="PTHR43174:SF3">
    <property type="entry name" value="UDP-N-ACETYLGLUCOSAMINE 2-EPIMERASE"/>
    <property type="match status" value="1"/>
</dbReference>
<evidence type="ECO:0000313" key="4">
    <source>
        <dbReference type="Proteomes" id="UP000198386"/>
    </source>
</evidence>
<dbReference type="RefSeq" id="WP_245817398.1">
    <property type="nucleotide sequence ID" value="NZ_FZOH01000007.1"/>
</dbReference>
<feature type="domain" description="UDP-N-acetylglucosamine 2-epimerase" evidence="2">
    <location>
        <begin position="40"/>
        <end position="368"/>
    </location>
</feature>